<comment type="caution">
    <text evidence="2">The sequence shown here is derived from an EMBL/GenBank/DDBJ whole genome shotgun (WGS) entry which is preliminary data.</text>
</comment>
<dbReference type="EMBL" id="WVTJ01000011">
    <property type="protein sequence ID" value="MXS52605.1"/>
    <property type="molecule type" value="Genomic_DNA"/>
</dbReference>
<sequence length="108" mass="12865">MENDKRIYKWDNVKLFLIFLVIFGHILDREASPSRLMETINFWIYSFHMPAFIFVSGLFSKHAIKQRKYLRLLSFVWLYLLAKLLITLANFAFANKMNFDLLNETGVP</sequence>
<dbReference type="InterPro" id="IPR052734">
    <property type="entry name" value="Nod_factor_acetyltransferase"/>
</dbReference>
<keyword evidence="1" id="KW-1133">Transmembrane helix</keyword>
<organism evidence="2 3">
    <name type="scientific">Enterococcus faecalis</name>
    <name type="common">Streptococcus faecalis</name>
    <dbReference type="NCBI Taxonomy" id="1351"/>
    <lineage>
        <taxon>Bacteria</taxon>
        <taxon>Bacillati</taxon>
        <taxon>Bacillota</taxon>
        <taxon>Bacilli</taxon>
        <taxon>Lactobacillales</taxon>
        <taxon>Enterococcaceae</taxon>
        <taxon>Enterococcus</taxon>
    </lineage>
</organism>
<reference evidence="2 3" key="1">
    <citation type="submission" date="2019-04" db="EMBL/GenBank/DDBJ databases">
        <title>Step-wise assembly of the neonatal virome modulated by breast feeding.</title>
        <authorList>
            <person name="Liang G."/>
            <person name="Bushman F."/>
        </authorList>
    </citation>
    <scope>NUCLEOTIDE SEQUENCE [LARGE SCALE GENOMIC DNA]</scope>
    <source>
        <strain evidence="2 3">E3754</strain>
    </source>
</reference>
<evidence type="ECO:0008006" key="4">
    <source>
        <dbReference type="Google" id="ProtNLM"/>
    </source>
</evidence>
<accession>A0AAP6V6C0</accession>
<evidence type="ECO:0000256" key="1">
    <source>
        <dbReference type="SAM" id="Phobius"/>
    </source>
</evidence>
<dbReference type="Proteomes" id="UP000429730">
    <property type="component" value="Unassembled WGS sequence"/>
</dbReference>
<feature type="transmembrane region" description="Helical" evidence="1">
    <location>
        <begin position="40"/>
        <end position="60"/>
    </location>
</feature>
<dbReference type="PANTHER" id="PTHR37312:SF1">
    <property type="entry name" value="MEMBRANE-BOUND ACYLTRANSFERASE YKRP-RELATED"/>
    <property type="match status" value="1"/>
</dbReference>
<feature type="transmembrane region" description="Helical" evidence="1">
    <location>
        <begin position="72"/>
        <end position="93"/>
    </location>
</feature>
<dbReference type="AlphaFoldDB" id="A0AAP6V6C0"/>
<proteinExistence type="predicted"/>
<keyword evidence="1" id="KW-0812">Transmembrane</keyword>
<name>A0AAP6V6C0_ENTFL</name>
<evidence type="ECO:0000313" key="2">
    <source>
        <dbReference type="EMBL" id="MXS52605.1"/>
    </source>
</evidence>
<evidence type="ECO:0000313" key="3">
    <source>
        <dbReference type="Proteomes" id="UP000429730"/>
    </source>
</evidence>
<dbReference type="PANTHER" id="PTHR37312">
    <property type="entry name" value="MEMBRANE-BOUND ACYLTRANSFERASE YKRP-RELATED"/>
    <property type="match status" value="1"/>
</dbReference>
<keyword evidence="1" id="KW-0472">Membrane</keyword>
<protein>
    <recommendedName>
        <fullName evidence="4">Acyltransferase</fullName>
    </recommendedName>
</protein>
<gene>
    <name evidence="2" type="ORF">GTI81_07765</name>
</gene>
<feature type="transmembrane region" description="Helical" evidence="1">
    <location>
        <begin position="12"/>
        <end position="28"/>
    </location>
</feature>